<protein>
    <submittedName>
        <fullName evidence="2">Metal-dependent hydrolase</fullName>
    </submittedName>
</protein>
<keyword evidence="1" id="KW-0812">Transmembrane</keyword>
<keyword evidence="1" id="KW-0472">Membrane</keyword>
<dbReference type="RefSeq" id="WP_310902227.1">
    <property type="nucleotide sequence ID" value="NZ_JAMQOS010000009.1"/>
</dbReference>
<evidence type="ECO:0000313" key="3">
    <source>
        <dbReference type="Proteomes" id="UP001268864"/>
    </source>
</evidence>
<name>A0ABU2FUX2_9EURY</name>
<dbReference type="GO" id="GO:0016787">
    <property type="term" value="F:hydrolase activity"/>
    <property type="evidence" value="ECO:0007669"/>
    <property type="project" value="UniProtKB-KW"/>
</dbReference>
<organism evidence="2 3">
    <name type="scientific">Haloarcula onubensis</name>
    <dbReference type="NCBI Taxonomy" id="2950539"/>
    <lineage>
        <taxon>Archaea</taxon>
        <taxon>Methanobacteriati</taxon>
        <taxon>Methanobacteriota</taxon>
        <taxon>Stenosarchaea group</taxon>
        <taxon>Halobacteria</taxon>
        <taxon>Halobacteriales</taxon>
        <taxon>Haloarculaceae</taxon>
        <taxon>Haloarcula</taxon>
    </lineage>
</organism>
<accession>A0ABU2FUX2</accession>
<dbReference type="EMBL" id="JAMQOS010000009">
    <property type="protein sequence ID" value="MDS0284562.1"/>
    <property type="molecule type" value="Genomic_DNA"/>
</dbReference>
<dbReference type="Pfam" id="PF04307">
    <property type="entry name" value="YdjM"/>
    <property type="match status" value="1"/>
</dbReference>
<feature type="transmembrane region" description="Helical" evidence="1">
    <location>
        <begin position="61"/>
        <end position="80"/>
    </location>
</feature>
<evidence type="ECO:0000256" key="1">
    <source>
        <dbReference type="SAM" id="Phobius"/>
    </source>
</evidence>
<feature type="transmembrane region" description="Helical" evidence="1">
    <location>
        <begin position="87"/>
        <end position="108"/>
    </location>
</feature>
<comment type="caution">
    <text evidence="2">The sequence shown here is derived from an EMBL/GenBank/DDBJ whole genome shotgun (WGS) entry which is preliminary data.</text>
</comment>
<dbReference type="Proteomes" id="UP001268864">
    <property type="component" value="Unassembled WGS sequence"/>
</dbReference>
<keyword evidence="3" id="KW-1185">Reference proteome</keyword>
<keyword evidence="1" id="KW-1133">Transmembrane helix</keyword>
<dbReference type="InterPro" id="IPR007404">
    <property type="entry name" value="YdjM-like"/>
</dbReference>
<keyword evidence="2" id="KW-0378">Hydrolase</keyword>
<sequence length="198" mass="21250">MMPWTHAIVAYIAYSVSSHALARAAPTTRETALVAFGALLPDLVDKPLAWQFGLLQGGRTLAHSIFVAVPVSVAVVAVSARRGRPRLGLAFAAGYLLHLPGDILPAFLASGELAVGTLLWPVTDGGGSQGESFLGEFMTNFVPYVRGIARAVLSGDLSAPLLAFFAFWVLAVALWVYDGMPVVRDGYRWVRRTVARRN</sequence>
<reference evidence="2 3" key="1">
    <citation type="submission" date="2022-06" db="EMBL/GenBank/DDBJ databases">
        <title>Halomicroarcula sp. a new haloarchaeum isolate from saline soil.</title>
        <authorList>
            <person name="Strakova D."/>
            <person name="Galisteo C."/>
            <person name="Sanchez-Porro C."/>
            <person name="Ventosa A."/>
        </authorList>
    </citation>
    <scope>NUCLEOTIDE SEQUENCE [LARGE SCALE GENOMIC DNA]</scope>
    <source>
        <strain evidence="2 3">S3CR25-11</strain>
    </source>
</reference>
<evidence type="ECO:0000313" key="2">
    <source>
        <dbReference type="EMBL" id="MDS0284562.1"/>
    </source>
</evidence>
<gene>
    <name evidence="2" type="ORF">NDI86_20910</name>
</gene>
<proteinExistence type="predicted"/>
<feature type="transmembrane region" description="Helical" evidence="1">
    <location>
        <begin position="157"/>
        <end position="177"/>
    </location>
</feature>